<keyword evidence="2" id="KW-1185">Reference proteome</keyword>
<dbReference type="EMBL" id="QUQO01000002">
    <property type="protein sequence ID" value="RFB01417.1"/>
    <property type="molecule type" value="Genomic_DNA"/>
</dbReference>
<dbReference type="AlphaFoldDB" id="A0A371R7K9"/>
<reference evidence="1 2" key="1">
    <citation type="submission" date="2018-08" db="EMBL/GenBank/DDBJ databases">
        <title>Parvularcula sp. SM1705, isolated from surface water of the South Sea China.</title>
        <authorList>
            <person name="Sun L."/>
        </authorList>
    </citation>
    <scope>NUCLEOTIDE SEQUENCE [LARGE SCALE GENOMIC DNA]</scope>
    <source>
        <strain evidence="1 2">SM1705</strain>
    </source>
</reference>
<sequence length="205" mass="23145">MMSGLARKLGLPENSPLTDLAEDLRVLAKAFLKIALTSPLGLQDGPAALTNNERYRRIETDIVKPIEKIQSVLSEQKLGLLSVWPNLMNAKPPKLKDLSRQLELLHEWALETIAELDDRASDRGKNRTEFEMALGSELLKLFRSRLSMHPAETSSYDRQDNPSSYLYTFIRAVTDHIFPIDALISLHLLRQVAKDFPDRSHANSA</sequence>
<evidence type="ECO:0000313" key="2">
    <source>
        <dbReference type="Proteomes" id="UP000264589"/>
    </source>
</evidence>
<accession>A0A371R7K9</accession>
<evidence type="ECO:0000313" key="1">
    <source>
        <dbReference type="EMBL" id="RFB01417.1"/>
    </source>
</evidence>
<dbReference type="InParanoid" id="A0A371R7K9"/>
<name>A0A371R7K9_9PROT</name>
<dbReference type="Proteomes" id="UP000264589">
    <property type="component" value="Unassembled WGS sequence"/>
</dbReference>
<gene>
    <name evidence="1" type="ORF">DX908_14085</name>
</gene>
<organism evidence="1 2">
    <name type="scientific">Parvularcula marina</name>
    <dbReference type="NCBI Taxonomy" id="2292771"/>
    <lineage>
        <taxon>Bacteria</taxon>
        <taxon>Pseudomonadati</taxon>
        <taxon>Pseudomonadota</taxon>
        <taxon>Alphaproteobacteria</taxon>
        <taxon>Parvularculales</taxon>
        <taxon>Parvularculaceae</taxon>
        <taxon>Parvularcula</taxon>
    </lineage>
</organism>
<protein>
    <submittedName>
        <fullName evidence="1">Uncharacterized protein</fullName>
    </submittedName>
</protein>
<comment type="caution">
    <text evidence="1">The sequence shown here is derived from an EMBL/GenBank/DDBJ whole genome shotgun (WGS) entry which is preliminary data.</text>
</comment>
<proteinExistence type="predicted"/>